<name>A0A450WNQ5_9GAMM</name>
<proteinExistence type="predicted"/>
<accession>A0A450WNQ5</accession>
<organism evidence="1">
    <name type="scientific">Candidatus Kentrum sp. LPFa</name>
    <dbReference type="NCBI Taxonomy" id="2126335"/>
    <lineage>
        <taxon>Bacteria</taxon>
        <taxon>Pseudomonadati</taxon>
        <taxon>Pseudomonadota</taxon>
        <taxon>Gammaproteobacteria</taxon>
        <taxon>Candidatus Kentrum</taxon>
    </lineage>
</organism>
<evidence type="ECO:0000313" key="1">
    <source>
        <dbReference type="EMBL" id="VFK18660.1"/>
    </source>
</evidence>
<reference evidence="1" key="1">
    <citation type="submission" date="2019-02" db="EMBL/GenBank/DDBJ databases">
        <authorList>
            <person name="Gruber-Vodicka R. H."/>
            <person name="Seah K. B. B."/>
        </authorList>
    </citation>
    <scope>NUCLEOTIDE SEQUENCE</scope>
    <source>
        <strain evidence="1">BECK_S313</strain>
    </source>
</reference>
<dbReference type="EMBL" id="CAADFK010000147">
    <property type="protein sequence ID" value="VFK18660.1"/>
    <property type="molecule type" value="Genomic_DNA"/>
</dbReference>
<sequence>MDGTLIAKKYLLLAAYQGNDGRVVDENLWFRLGRVGQWNFGSGLAGLGIGKTKFLGELARMPKPIPFTLGAKR</sequence>
<protein>
    <submittedName>
        <fullName evidence="1">Uncharacterized protein</fullName>
    </submittedName>
</protein>
<dbReference type="AlphaFoldDB" id="A0A450WNQ5"/>
<gene>
    <name evidence="1" type="ORF">BECKLPF1236B_GA0070989_11478</name>
</gene>